<evidence type="ECO:0000313" key="3">
    <source>
        <dbReference type="EMBL" id="PPQ71292.1"/>
    </source>
</evidence>
<sequence>MKNFSQSSLLRYECGHTKNGRNLVVLIDGTSNQFGDKARKILNTHVVELHNLILKELEDVQLTWYHSGIGTYAQPSWKSAKYYKQVLDNKVDLAIAWTFEDTVQEAYEWLADNYEDGDCIYLFGFSRGAYQVRTLAGMIDKVGLIHKGNKKQIKFTYELYADHKSDEVREGAEHGLSKAEFFKRGFSHKHVKVHFVGAWDTVSSIGVVRGKRMLPRTVDGMKHVCYFRHALALDERRVKFIPEYAYGGASVEHDAETEERLARQQSDNGPCSSTTSIASTASSETLVNGAYLHTKEVWFAGTHSDIGGGNVDNTSMDRGRPPLRWMASEASEAGLRLEKFGRELSLKEQVEIIESLTLPWKPLELLPIKRLTLSDDDDAWTTTHCPHLGKSRKIKLGQKIHSSVLLADTGIKYTPKARPPSTVNPKVFWDSLLQGREDFEKWVEVDLHEFLRDLVKSVLAEYPNKLLENILLPASMHSVYLPRFAFRQACSLARGSQGLYETVIDALRKPNLFPDISTKAQLLKCLSDILRKMGSLEKLQFASSSKVVPLVSDLLDRGDSSQRLIAASFVNIFTQRESFDEEISHRR</sequence>
<dbReference type="PANTHER" id="PTHR33840:SF2">
    <property type="entry name" value="TLE1 PHOSPHOLIPASE DOMAIN-CONTAINING PROTEIN"/>
    <property type="match status" value="1"/>
</dbReference>
<dbReference type="Pfam" id="PF09994">
    <property type="entry name" value="T6SS_Tle1-like_cat"/>
    <property type="match status" value="1"/>
</dbReference>
<reference evidence="3 4" key="1">
    <citation type="journal article" date="2018" name="Evol. Lett.">
        <title>Horizontal gene cluster transfer increased hallucinogenic mushroom diversity.</title>
        <authorList>
            <person name="Reynolds H.T."/>
            <person name="Vijayakumar V."/>
            <person name="Gluck-Thaler E."/>
            <person name="Korotkin H.B."/>
            <person name="Matheny P.B."/>
            <person name="Slot J.C."/>
        </authorList>
    </citation>
    <scope>NUCLEOTIDE SEQUENCE [LARGE SCALE GENOMIC DNA]</scope>
    <source>
        <strain evidence="3 4">SRW20</strain>
    </source>
</reference>
<feature type="domain" description="T6SS Phospholipase effector Tle1-like catalytic" evidence="2">
    <location>
        <begin position="21"/>
        <end position="329"/>
    </location>
</feature>
<feature type="region of interest" description="Disordered" evidence="1">
    <location>
        <begin position="255"/>
        <end position="278"/>
    </location>
</feature>
<dbReference type="Proteomes" id="UP000284706">
    <property type="component" value="Unassembled WGS sequence"/>
</dbReference>
<dbReference type="InParanoid" id="A0A409VYE7"/>
<gene>
    <name evidence="3" type="ORF">CVT26_011942</name>
</gene>
<name>A0A409VYE7_9AGAR</name>
<dbReference type="EMBL" id="NHYE01005508">
    <property type="protein sequence ID" value="PPQ71292.1"/>
    <property type="molecule type" value="Genomic_DNA"/>
</dbReference>
<protein>
    <recommendedName>
        <fullName evidence="2">T6SS Phospholipase effector Tle1-like catalytic domain-containing protein</fullName>
    </recommendedName>
</protein>
<evidence type="ECO:0000259" key="2">
    <source>
        <dbReference type="Pfam" id="PF09994"/>
    </source>
</evidence>
<comment type="caution">
    <text evidence="3">The sequence shown here is derived from an EMBL/GenBank/DDBJ whole genome shotgun (WGS) entry which is preliminary data.</text>
</comment>
<dbReference type="AlphaFoldDB" id="A0A409VYE7"/>
<dbReference type="SUPFAM" id="SSF53474">
    <property type="entry name" value="alpha/beta-Hydrolases"/>
    <property type="match status" value="1"/>
</dbReference>
<dbReference type="InterPro" id="IPR029058">
    <property type="entry name" value="AB_hydrolase_fold"/>
</dbReference>
<keyword evidence="4" id="KW-1185">Reference proteome</keyword>
<accession>A0A409VYE7</accession>
<dbReference type="OrthoDB" id="538223at2759"/>
<evidence type="ECO:0000313" key="4">
    <source>
        <dbReference type="Proteomes" id="UP000284706"/>
    </source>
</evidence>
<organism evidence="3 4">
    <name type="scientific">Gymnopilus dilepis</name>
    <dbReference type="NCBI Taxonomy" id="231916"/>
    <lineage>
        <taxon>Eukaryota</taxon>
        <taxon>Fungi</taxon>
        <taxon>Dikarya</taxon>
        <taxon>Basidiomycota</taxon>
        <taxon>Agaricomycotina</taxon>
        <taxon>Agaricomycetes</taxon>
        <taxon>Agaricomycetidae</taxon>
        <taxon>Agaricales</taxon>
        <taxon>Agaricineae</taxon>
        <taxon>Hymenogastraceae</taxon>
        <taxon>Gymnopilus</taxon>
    </lineage>
</organism>
<dbReference type="PANTHER" id="PTHR33840">
    <property type="match status" value="1"/>
</dbReference>
<evidence type="ECO:0000256" key="1">
    <source>
        <dbReference type="SAM" id="MobiDB-lite"/>
    </source>
</evidence>
<proteinExistence type="predicted"/>
<dbReference type="STRING" id="231916.A0A409VYE7"/>
<dbReference type="InterPro" id="IPR018712">
    <property type="entry name" value="Tle1-like_cat"/>
</dbReference>